<organism evidence="1 2">
    <name type="scientific">Aspergillus udagawae</name>
    <dbReference type="NCBI Taxonomy" id="91492"/>
    <lineage>
        <taxon>Eukaryota</taxon>
        <taxon>Fungi</taxon>
        <taxon>Dikarya</taxon>
        <taxon>Ascomycota</taxon>
        <taxon>Pezizomycotina</taxon>
        <taxon>Eurotiomycetes</taxon>
        <taxon>Eurotiomycetidae</taxon>
        <taxon>Eurotiales</taxon>
        <taxon>Aspergillaceae</taxon>
        <taxon>Aspergillus</taxon>
        <taxon>Aspergillus subgen. Fumigati</taxon>
    </lineage>
</organism>
<evidence type="ECO:0000313" key="1">
    <source>
        <dbReference type="EMBL" id="GFF38851.1"/>
    </source>
</evidence>
<accession>A0A8H3NSY5</accession>
<protein>
    <submittedName>
        <fullName evidence="1">Polyketide synthase, putative</fullName>
    </submittedName>
</protein>
<proteinExistence type="predicted"/>
<gene>
    <name evidence="1" type="ORF">IFM46972_05690</name>
</gene>
<sequence>MRWNVSLVARSPEEQQKCISEFNIDSGSVLLADDIRTHMREKNRRWVILAHDFSPPSQELWRQLPARSVFVFNEALLETAPAPLPFSRGALFMPTSITTLHAAAVFDILQRALNLVQKYPELANNTASLPSLHAETEEVNDIAVFLVKLKFKDLASGTIP</sequence>
<reference evidence="1 2" key="1">
    <citation type="submission" date="2020-01" db="EMBL/GenBank/DDBJ databases">
        <title>Draft genome sequence of Aspergillus udagawae IFM 46972.</title>
        <authorList>
            <person name="Takahashi H."/>
            <person name="Yaguchi T."/>
        </authorList>
    </citation>
    <scope>NUCLEOTIDE SEQUENCE [LARGE SCALE GENOMIC DNA]</scope>
    <source>
        <strain evidence="1 2">IFM 46972</strain>
    </source>
</reference>
<dbReference type="AlphaFoldDB" id="A0A8H3NSY5"/>
<dbReference type="Proteomes" id="UP000465221">
    <property type="component" value="Unassembled WGS sequence"/>
</dbReference>
<name>A0A8H3NSY5_9EURO</name>
<dbReference type="EMBL" id="BLKC01000035">
    <property type="protein sequence ID" value="GFF38851.1"/>
    <property type="molecule type" value="Genomic_DNA"/>
</dbReference>
<evidence type="ECO:0000313" key="2">
    <source>
        <dbReference type="Proteomes" id="UP000465221"/>
    </source>
</evidence>
<comment type="caution">
    <text evidence="1">The sequence shown here is derived from an EMBL/GenBank/DDBJ whole genome shotgun (WGS) entry which is preliminary data.</text>
</comment>